<reference evidence="1" key="2">
    <citation type="journal article" date="2015" name="Data Brief">
        <title>Shoot transcriptome of the giant reed, Arundo donax.</title>
        <authorList>
            <person name="Barrero R.A."/>
            <person name="Guerrero F.D."/>
            <person name="Moolhuijzen P."/>
            <person name="Goolsby J.A."/>
            <person name="Tidwell J."/>
            <person name="Bellgard S.E."/>
            <person name="Bellgard M.I."/>
        </authorList>
    </citation>
    <scope>NUCLEOTIDE SEQUENCE</scope>
    <source>
        <tissue evidence="1">Shoot tissue taken approximately 20 cm above the soil surface</tissue>
    </source>
</reference>
<organism evidence="1">
    <name type="scientific">Arundo donax</name>
    <name type="common">Giant reed</name>
    <name type="synonym">Donax arundinaceus</name>
    <dbReference type="NCBI Taxonomy" id="35708"/>
    <lineage>
        <taxon>Eukaryota</taxon>
        <taxon>Viridiplantae</taxon>
        <taxon>Streptophyta</taxon>
        <taxon>Embryophyta</taxon>
        <taxon>Tracheophyta</taxon>
        <taxon>Spermatophyta</taxon>
        <taxon>Magnoliopsida</taxon>
        <taxon>Liliopsida</taxon>
        <taxon>Poales</taxon>
        <taxon>Poaceae</taxon>
        <taxon>PACMAD clade</taxon>
        <taxon>Arundinoideae</taxon>
        <taxon>Arundineae</taxon>
        <taxon>Arundo</taxon>
    </lineage>
</organism>
<reference evidence="1" key="1">
    <citation type="submission" date="2014-09" db="EMBL/GenBank/DDBJ databases">
        <authorList>
            <person name="Magalhaes I.L.F."/>
            <person name="Oliveira U."/>
            <person name="Santos F.R."/>
            <person name="Vidigal T.H.D.A."/>
            <person name="Brescovit A.D."/>
            <person name="Santos A.J."/>
        </authorList>
    </citation>
    <scope>NUCLEOTIDE SEQUENCE</scope>
    <source>
        <tissue evidence="1">Shoot tissue taken approximately 20 cm above the soil surface</tissue>
    </source>
</reference>
<evidence type="ECO:0000313" key="1">
    <source>
        <dbReference type="EMBL" id="JAD88743.1"/>
    </source>
</evidence>
<protein>
    <submittedName>
        <fullName evidence="1">Uncharacterized protein</fullName>
    </submittedName>
</protein>
<name>A0A0A9DPX8_ARUDO</name>
<accession>A0A0A9DPX8</accession>
<sequence length="124" mass="13624">MSFSCFSSSRTIVKRSISSCIETNFDSCAASLTNISEDSPCNRTASSLAWFNELTSQLIWESSSPVKTECGMSTKLKISFTLWCSEKIISAIFFCSTNHPSLSVISKESRSSENVASDMTSSMR</sequence>
<dbReference type="EMBL" id="GBRH01209152">
    <property type="protein sequence ID" value="JAD88743.1"/>
    <property type="molecule type" value="Transcribed_RNA"/>
</dbReference>
<dbReference type="AlphaFoldDB" id="A0A0A9DPX8"/>
<proteinExistence type="predicted"/>